<evidence type="ECO:0000313" key="1">
    <source>
        <dbReference type="EMBL" id="TGA95181.1"/>
    </source>
</evidence>
<organism evidence="1 2">
    <name type="scientific">Streptomyces palmae</name>
    <dbReference type="NCBI Taxonomy" id="1701085"/>
    <lineage>
        <taxon>Bacteria</taxon>
        <taxon>Bacillati</taxon>
        <taxon>Actinomycetota</taxon>
        <taxon>Actinomycetes</taxon>
        <taxon>Kitasatosporales</taxon>
        <taxon>Streptomycetaceae</taxon>
        <taxon>Streptomyces</taxon>
    </lineage>
</organism>
<keyword evidence="2" id="KW-1185">Reference proteome</keyword>
<sequence>MGSYNFDAAQILSQQLTQLEWKLKWLAGVRAQQRRALLGDETSDNWSGPKRHAFEQEFQRGQMALEQLAASAQQTKREVDKATAQARLQG</sequence>
<protein>
    <submittedName>
        <fullName evidence="1">Uncharacterized protein</fullName>
    </submittedName>
</protein>
<dbReference type="EMBL" id="SRID01000341">
    <property type="protein sequence ID" value="TGA95181.1"/>
    <property type="molecule type" value="Genomic_DNA"/>
</dbReference>
<dbReference type="Proteomes" id="UP000297948">
    <property type="component" value="Unassembled WGS sequence"/>
</dbReference>
<dbReference type="AlphaFoldDB" id="A0A4Z0GIY6"/>
<evidence type="ECO:0000313" key="2">
    <source>
        <dbReference type="Proteomes" id="UP000297948"/>
    </source>
</evidence>
<proteinExistence type="predicted"/>
<accession>A0A4Z0GIY6</accession>
<comment type="caution">
    <text evidence="1">The sequence shown here is derived from an EMBL/GenBank/DDBJ whole genome shotgun (WGS) entry which is preliminary data.</text>
</comment>
<reference evidence="1 2" key="1">
    <citation type="submission" date="2019-03" db="EMBL/GenBank/DDBJ databases">
        <authorList>
            <person name="Gonzalez-Pimentel J.L."/>
        </authorList>
    </citation>
    <scope>NUCLEOTIDE SEQUENCE [LARGE SCALE GENOMIC DNA]</scope>
    <source>
        <strain evidence="1 2">JCM 31289</strain>
    </source>
</reference>
<gene>
    <name evidence="1" type="ORF">E4099_26035</name>
</gene>
<name>A0A4Z0GIY6_9ACTN</name>
<dbReference type="RefSeq" id="WP_135341558.1">
    <property type="nucleotide sequence ID" value="NZ_JBHLTX010000001.1"/>
</dbReference>
<dbReference type="OrthoDB" id="4337839at2"/>